<accession>A0AA36DGM0</accession>
<comment type="caution">
    <text evidence="1">The sequence shown here is derived from an EMBL/GenBank/DDBJ whole genome shotgun (WGS) entry which is preliminary data.</text>
</comment>
<reference evidence="1" key="1">
    <citation type="submission" date="2023-06" db="EMBL/GenBank/DDBJ databases">
        <authorList>
            <person name="Delattre M."/>
        </authorList>
    </citation>
    <scope>NUCLEOTIDE SEQUENCE</scope>
    <source>
        <strain evidence="1">AF72</strain>
    </source>
</reference>
<keyword evidence="2" id="KW-1185">Reference proteome</keyword>
<organism evidence="1 2">
    <name type="scientific">Mesorhabditis spiculigera</name>
    <dbReference type="NCBI Taxonomy" id="96644"/>
    <lineage>
        <taxon>Eukaryota</taxon>
        <taxon>Metazoa</taxon>
        <taxon>Ecdysozoa</taxon>
        <taxon>Nematoda</taxon>
        <taxon>Chromadorea</taxon>
        <taxon>Rhabditida</taxon>
        <taxon>Rhabditina</taxon>
        <taxon>Rhabditomorpha</taxon>
        <taxon>Rhabditoidea</taxon>
        <taxon>Rhabditidae</taxon>
        <taxon>Mesorhabditinae</taxon>
        <taxon>Mesorhabditis</taxon>
    </lineage>
</organism>
<protein>
    <submittedName>
        <fullName evidence="1">Uncharacterized protein</fullName>
    </submittedName>
</protein>
<sequence>MRLFRTGKSLNPKACHSLTRTKSTQESWLREGNDANQDSEIRASSPLIMLTLPKSLYQLKMLDVIRRSLLQHHLDPALPTIYSHGPVEFLTFFNATNYAWLMCALDDSLASTAAKKMLSRLFHKLFHVDPVDNFTKHKWPINTRDFSPPIHDPIKVPAKLKNKLVRPDGYYGVAIRPRLSINIGGKAVLVQRKNDSFDAWDLVRFAYFLSSIAGCSGKKTTDTVLKRPSFARLGPVLSGLGYANGPLNKLPADLLEAAFVEICAQIDVPPDWQRANASILAA</sequence>
<evidence type="ECO:0000313" key="1">
    <source>
        <dbReference type="EMBL" id="CAJ0585961.1"/>
    </source>
</evidence>
<gene>
    <name evidence="1" type="ORF">MSPICULIGERA_LOCUS23971</name>
</gene>
<proteinExistence type="predicted"/>
<dbReference type="EMBL" id="CATQJA010002707">
    <property type="protein sequence ID" value="CAJ0585961.1"/>
    <property type="molecule type" value="Genomic_DNA"/>
</dbReference>
<evidence type="ECO:0000313" key="2">
    <source>
        <dbReference type="Proteomes" id="UP001177023"/>
    </source>
</evidence>
<feature type="non-terminal residue" evidence="1">
    <location>
        <position position="282"/>
    </location>
</feature>
<name>A0AA36DGM0_9BILA</name>
<dbReference type="Proteomes" id="UP001177023">
    <property type="component" value="Unassembled WGS sequence"/>
</dbReference>
<dbReference type="AlphaFoldDB" id="A0AA36DGM0"/>